<proteinExistence type="predicted"/>
<protein>
    <recommendedName>
        <fullName evidence="2">Lipoprotein</fullName>
    </recommendedName>
</protein>
<organism evidence="1">
    <name type="scientific">Treponema denticola H-22</name>
    <dbReference type="NCBI Taxonomy" id="999432"/>
    <lineage>
        <taxon>Bacteria</taxon>
        <taxon>Pseudomonadati</taxon>
        <taxon>Spirochaetota</taxon>
        <taxon>Spirochaetia</taxon>
        <taxon>Spirochaetales</taxon>
        <taxon>Treponemataceae</taxon>
        <taxon>Treponema</taxon>
    </lineage>
</organism>
<gene>
    <name evidence="1" type="ORF">HMPREF9726_00538</name>
</gene>
<dbReference type="PATRIC" id="fig|999432.5.peg.557"/>
<dbReference type="Proteomes" id="UP000011705">
    <property type="component" value="Chromosome"/>
</dbReference>
<sequence>MNKILKLLTISFVLVTLFVSCSKKPLTLDNETSMKTLLKASDSEITELIKKEANEKGNIPEKNLEVIYILRDEKSQAIAVKLKIQEQ</sequence>
<dbReference type="PROSITE" id="PS51257">
    <property type="entry name" value="PROKAR_LIPOPROTEIN"/>
    <property type="match status" value="1"/>
</dbReference>
<comment type="caution">
    <text evidence="1">The sequence shown here is derived from an EMBL/GenBank/DDBJ whole genome shotgun (WGS) entry which is preliminary data.</text>
</comment>
<dbReference type="RefSeq" id="WP_002670790.1">
    <property type="nucleotide sequence ID" value="NZ_CM001795.1"/>
</dbReference>
<evidence type="ECO:0008006" key="2">
    <source>
        <dbReference type="Google" id="ProtNLM"/>
    </source>
</evidence>
<accession>A0A0E2E8K6</accession>
<name>A0A0E2E8K6_TREDN</name>
<dbReference type="AlphaFoldDB" id="A0A0E2E8K6"/>
<dbReference type="HOGENOM" id="CLU_2482357_0_0_12"/>
<reference evidence="1" key="1">
    <citation type="submission" date="2012-01" db="EMBL/GenBank/DDBJ databases">
        <title>The Genome Sequence of Treponema denticola H-22.</title>
        <authorList>
            <consortium name="The Broad Institute Genome Sequencing Platform"/>
            <person name="Earl A."/>
            <person name="Ward D."/>
            <person name="Feldgarden M."/>
            <person name="Gevers D."/>
            <person name="Blanton J.M."/>
            <person name="Fenno C.J."/>
            <person name="Baranova O.V."/>
            <person name="Mathney J."/>
            <person name="Dewhirst F.E."/>
            <person name="Izard J."/>
            <person name="Young S.K."/>
            <person name="Zeng Q."/>
            <person name="Gargeya S."/>
            <person name="Fitzgerald M."/>
            <person name="Haas B."/>
            <person name="Abouelleil A."/>
            <person name="Alvarado L."/>
            <person name="Arachchi H.M."/>
            <person name="Berlin A."/>
            <person name="Chapman S.B."/>
            <person name="Gearin G."/>
            <person name="Goldberg J."/>
            <person name="Griggs A."/>
            <person name="Gujja S."/>
            <person name="Hansen M."/>
            <person name="Heiman D."/>
            <person name="Howarth C."/>
            <person name="Larimer J."/>
            <person name="Lui A."/>
            <person name="MacDonald P.J.P."/>
            <person name="McCowen C."/>
            <person name="Montmayeur A."/>
            <person name="Murphy C."/>
            <person name="Neiman D."/>
            <person name="Pearson M."/>
            <person name="Priest M."/>
            <person name="Roberts A."/>
            <person name="Saif S."/>
            <person name="Shea T."/>
            <person name="Sisk P."/>
            <person name="Stolte C."/>
            <person name="Sykes S."/>
            <person name="Wortman J."/>
            <person name="Nusbaum C."/>
            <person name="Birren B."/>
        </authorList>
    </citation>
    <scope>NUCLEOTIDE SEQUENCE [LARGE SCALE GENOMIC DNA]</scope>
    <source>
        <strain evidence="1">H-22</strain>
    </source>
</reference>
<dbReference type="EMBL" id="AGDV01000004">
    <property type="protein sequence ID" value="EMB35397.1"/>
    <property type="molecule type" value="Genomic_DNA"/>
</dbReference>
<evidence type="ECO:0000313" key="1">
    <source>
        <dbReference type="EMBL" id="EMB35397.1"/>
    </source>
</evidence>